<reference evidence="2 3" key="1">
    <citation type="journal article" date="2024" name="Ann. Entomol. Soc. Am.">
        <title>Genomic analyses of the southern and eastern yellowjacket wasps (Hymenoptera: Vespidae) reveal evolutionary signatures of social life.</title>
        <authorList>
            <person name="Catto M.A."/>
            <person name="Caine P.B."/>
            <person name="Orr S.E."/>
            <person name="Hunt B.G."/>
            <person name="Goodisman M.A.D."/>
        </authorList>
    </citation>
    <scope>NUCLEOTIDE SEQUENCE [LARGE SCALE GENOMIC DNA]</scope>
    <source>
        <strain evidence="2">233</strain>
        <tissue evidence="2">Head and thorax</tissue>
    </source>
</reference>
<dbReference type="EMBL" id="JAUDFV010000166">
    <property type="protein sequence ID" value="KAL2712609.1"/>
    <property type="molecule type" value="Genomic_DNA"/>
</dbReference>
<evidence type="ECO:0000256" key="1">
    <source>
        <dbReference type="SAM" id="SignalP"/>
    </source>
</evidence>
<dbReference type="Pfam" id="PF02450">
    <property type="entry name" value="LCAT"/>
    <property type="match status" value="1"/>
</dbReference>
<comment type="caution">
    <text evidence="2">The sequence shown here is derived from an EMBL/GenBank/DDBJ whole genome shotgun (WGS) entry which is preliminary data.</text>
</comment>
<name>A0ABD1ZW58_VESSQ</name>
<dbReference type="SUPFAM" id="SSF53474">
    <property type="entry name" value="alpha/beta-Hydrolases"/>
    <property type="match status" value="1"/>
</dbReference>
<dbReference type="InterPro" id="IPR029058">
    <property type="entry name" value="AB_hydrolase_fold"/>
</dbReference>
<sequence>MRSSLIFLLVVFFSFVQFVELWNFREHKSPVILIPGDGGSQLEAKLNKTSTVHYLCEKVSKEYFNIWLNLELLVPVIIDCWIDNMKLIYDNVTRTTRNQEGVDIRIPGWGDPFIVEYLDPSKASPGAYFKDIGNMLVDDLGYIRNISLRGAPYDFRKGPNENGEYFVKLKSLIEETYSINNNMSVTLIAHSMGGPMTLIFLQSQSQSWKDKYINSLITLAGVWGGSVKAIKVFAIGDDLGAYLLRESILKDEQITSPSLGWLLPSKLFWKENEVLVETENKNYTLTNLQDFLIDINVPNGWEFRKDNEKYQLNFSPPGVVMHCLYGKQIDTLERLYYKPGTSIDGRPQLIPGDGDGTVNLRSLEGCLHWQTKQKQKVYYQAFPGVNHMTILKHADVLKYIKSVLTV</sequence>
<dbReference type="PANTHER" id="PTHR11440">
    <property type="entry name" value="LECITHIN-CHOLESTEROL ACYLTRANSFERASE-RELATED"/>
    <property type="match status" value="1"/>
</dbReference>
<dbReference type="Proteomes" id="UP001607302">
    <property type="component" value="Unassembled WGS sequence"/>
</dbReference>
<dbReference type="Gene3D" id="3.40.50.1820">
    <property type="entry name" value="alpha/beta hydrolase"/>
    <property type="match status" value="2"/>
</dbReference>
<evidence type="ECO:0000313" key="2">
    <source>
        <dbReference type="EMBL" id="KAL2712609.1"/>
    </source>
</evidence>
<organism evidence="2 3">
    <name type="scientific">Vespula squamosa</name>
    <name type="common">Southern yellow jacket</name>
    <name type="synonym">Wasp</name>
    <dbReference type="NCBI Taxonomy" id="30214"/>
    <lineage>
        <taxon>Eukaryota</taxon>
        <taxon>Metazoa</taxon>
        <taxon>Ecdysozoa</taxon>
        <taxon>Arthropoda</taxon>
        <taxon>Hexapoda</taxon>
        <taxon>Insecta</taxon>
        <taxon>Pterygota</taxon>
        <taxon>Neoptera</taxon>
        <taxon>Endopterygota</taxon>
        <taxon>Hymenoptera</taxon>
        <taxon>Apocrita</taxon>
        <taxon>Aculeata</taxon>
        <taxon>Vespoidea</taxon>
        <taxon>Vespidae</taxon>
        <taxon>Vespinae</taxon>
        <taxon>Vespula</taxon>
    </lineage>
</organism>
<dbReference type="AlphaFoldDB" id="A0ABD1ZW58"/>
<evidence type="ECO:0000313" key="3">
    <source>
        <dbReference type="Proteomes" id="UP001607302"/>
    </source>
</evidence>
<feature type="signal peptide" evidence="1">
    <location>
        <begin position="1"/>
        <end position="21"/>
    </location>
</feature>
<keyword evidence="3" id="KW-1185">Reference proteome</keyword>
<feature type="chain" id="PRO_5044759010" evidence="1">
    <location>
        <begin position="22"/>
        <end position="406"/>
    </location>
</feature>
<keyword evidence="1" id="KW-0732">Signal</keyword>
<proteinExistence type="predicted"/>
<gene>
    <name evidence="2" type="ORF">V1478_018132</name>
</gene>
<protein>
    <submittedName>
        <fullName evidence="2">Group XV phospholipase A2-like</fullName>
    </submittedName>
</protein>
<dbReference type="InterPro" id="IPR003386">
    <property type="entry name" value="LACT/PDAT_acylTrfase"/>
</dbReference>
<accession>A0ABD1ZW58</accession>